<protein>
    <submittedName>
        <fullName evidence="1">X-ray repair cross-complementing protein 6</fullName>
    </submittedName>
</protein>
<dbReference type="EMBL" id="JAGDFL010000188">
    <property type="protein sequence ID" value="KAG7395793.1"/>
    <property type="molecule type" value="Genomic_DNA"/>
</dbReference>
<proteinExistence type="predicted"/>
<evidence type="ECO:0000313" key="2">
    <source>
        <dbReference type="Proteomes" id="UP000693981"/>
    </source>
</evidence>
<name>A0A8T1WV99_9STRA</name>
<dbReference type="OrthoDB" id="123971at2759"/>
<sequence>MPLAGDGSAGQRQAEAVDVQFDAVIDKTDKGFGIYFARVAATDRDFLAVDGFVEMPKRNDSALEILQLGDVLVGVNGNDCRGRAVDYTLSLLRSAESGGNTLSFVRSRPQADPGTVPDPLSSSAGGIMGALLNVKSKIQAEINGGEEELLLEQLEDERFERQWLAEFEMLKKQYESKWETCSYTADEFCGLLYRSSDVQQRARLLQEYPTLMGAWENHRAAASSSRVIPEWPASKVAYKSVMAYQYSAVSNTSPRSIHCSQSLHRAIGCLQKNFMWRSNAVDSFSRRLEESGISSCTELVEAIDARSGYFERNFQSKHYPRLSKTILRTLRANAWKEDTTGSHGSRS</sequence>
<dbReference type="AlphaFoldDB" id="A0A8T1WV99"/>
<comment type="caution">
    <text evidence="1">The sequence shown here is derived from an EMBL/GenBank/DDBJ whole genome shotgun (WGS) entry which is preliminary data.</text>
</comment>
<dbReference type="Proteomes" id="UP000693981">
    <property type="component" value="Unassembled WGS sequence"/>
</dbReference>
<organism evidence="1 2">
    <name type="scientific">Phytophthora boehmeriae</name>
    <dbReference type="NCBI Taxonomy" id="109152"/>
    <lineage>
        <taxon>Eukaryota</taxon>
        <taxon>Sar</taxon>
        <taxon>Stramenopiles</taxon>
        <taxon>Oomycota</taxon>
        <taxon>Peronosporomycetes</taxon>
        <taxon>Peronosporales</taxon>
        <taxon>Peronosporaceae</taxon>
        <taxon>Phytophthora</taxon>
    </lineage>
</organism>
<gene>
    <name evidence="1" type="primary">XRCC6_2</name>
    <name evidence="1" type="ORF">PHYBOEH_003191</name>
</gene>
<reference evidence="1" key="1">
    <citation type="submission" date="2021-02" db="EMBL/GenBank/DDBJ databases">
        <authorList>
            <person name="Palmer J.M."/>
        </authorList>
    </citation>
    <scope>NUCLEOTIDE SEQUENCE</scope>
    <source>
        <strain evidence="1">SCRP23</strain>
    </source>
</reference>
<keyword evidence="2" id="KW-1185">Reference proteome</keyword>
<accession>A0A8T1WV99</accession>
<evidence type="ECO:0000313" key="1">
    <source>
        <dbReference type="EMBL" id="KAG7395793.1"/>
    </source>
</evidence>